<dbReference type="AlphaFoldDB" id="A0A9P6X436"/>
<evidence type="ECO:0000313" key="3">
    <source>
        <dbReference type="Proteomes" id="UP000716291"/>
    </source>
</evidence>
<dbReference type="PANTHER" id="PTHR12350">
    <property type="entry name" value="HISTONE-LYSINE N-METHYLTRANSFERASE-RELATED"/>
    <property type="match status" value="1"/>
</dbReference>
<dbReference type="Pfam" id="PF00856">
    <property type="entry name" value="SET"/>
    <property type="match status" value="1"/>
</dbReference>
<keyword evidence="3" id="KW-1185">Reference proteome</keyword>
<organism evidence="2 3">
    <name type="scientific">Rhizopus oryzae</name>
    <name type="common">Mucormycosis agent</name>
    <name type="synonym">Rhizopus arrhizus var. delemar</name>
    <dbReference type="NCBI Taxonomy" id="64495"/>
    <lineage>
        <taxon>Eukaryota</taxon>
        <taxon>Fungi</taxon>
        <taxon>Fungi incertae sedis</taxon>
        <taxon>Mucoromycota</taxon>
        <taxon>Mucoromycotina</taxon>
        <taxon>Mucoromycetes</taxon>
        <taxon>Mucorales</taxon>
        <taxon>Mucorineae</taxon>
        <taxon>Rhizopodaceae</taxon>
        <taxon>Rhizopus</taxon>
    </lineage>
</organism>
<dbReference type="OrthoDB" id="5984008at2759"/>
<sequence>MPNAAIEEHSQAVNNYKPTHPTYFRVVRQGSPGEFSSKLVAERVFPKGSVIAALEGLTAGEKRYSSVQINESEHVELNSDLLYMNHSCDPSALMDVDNMAVTAAKDIEAGDEITFFYPSTEWDMAQPFSCWCGSPKCVQIVQGAQHLPSEVLKQFQLSTHISKLVARRDAKSS</sequence>
<dbReference type="InterPro" id="IPR053201">
    <property type="entry name" value="Flavunoidine_N-MTase"/>
</dbReference>
<evidence type="ECO:0000313" key="2">
    <source>
        <dbReference type="EMBL" id="KAG1304497.1"/>
    </source>
</evidence>
<gene>
    <name evidence="2" type="ORF">G6F64_009162</name>
</gene>
<dbReference type="Gene3D" id="2.170.270.10">
    <property type="entry name" value="SET domain"/>
    <property type="match status" value="1"/>
</dbReference>
<dbReference type="InterPro" id="IPR046341">
    <property type="entry name" value="SET_dom_sf"/>
</dbReference>
<reference evidence="2" key="1">
    <citation type="journal article" date="2020" name="Microb. Genom.">
        <title>Genetic diversity of clinical and environmental Mucorales isolates obtained from an investigation of mucormycosis cases among solid organ transplant recipients.</title>
        <authorList>
            <person name="Nguyen M.H."/>
            <person name="Kaul D."/>
            <person name="Muto C."/>
            <person name="Cheng S.J."/>
            <person name="Richter R.A."/>
            <person name="Bruno V.M."/>
            <person name="Liu G."/>
            <person name="Beyhan S."/>
            <person name="Sundermann A.J."/>
            <person name="Mounaud S."/>
            <person name="Pasculle A.W."/>
            <person name="Nierman W.C."/>
            <person name="Driscoll E."/>
            <person name="Cumbie R."/>
            <person name="Clancy C.J."/>
            <person name="Dupont C.L."/>
        </authorList>
    </citation>
    <scope>NUCLEOTIDE SEQUENCE</scope>
    <source>
        <strain evidence="2">GL11</strain>
    </source>
</reference>
<proteinExistence type="predicted"/>
<feature type="domain" description="SET" evidence="1">
    <location>
        <begin position="65"/>
        <end position="117"/>
    </location>
</feature>
<comment type="caution">
    <text evidence="2">The sequence shown here is derived from an EMBL/GenBank/DDBJ whole genome shotgun (WGS) entry which is preliminary data.</text>
</comment>
<accession>A0A9P6X436</accession>
<dbReference type="PANTHER" id="PTHR12350:SF19">
    <property type="entry name" value="SET DOMAIN-CONTAINING PROTEIN"/>
    <property type="match status" value="1"/>
</dbReference>
<name>A0A9P6X436_RHIOR</name>
<dbReference type="SUPFAM" id="SSF82199">
    <property type="entry name" value="SET domain"/>
    <property type="match status" value="1"/>
</dbReference>
<dbReference type="InterPro" id="IPR001214">
    <property type="entry name" value="SET_dom"/>
</dbReference>
<dbReference type="EMBL" id="JAANQT010001620">
    <property type="protein sequence ID" value="KAG1304497.1"/>
    <property type="molecule type" value="Genomic_DNA"/>
</dbReference>
<evidence type="ECO:0000259" key="1">
    <source>
        <dbReference type="Pfam" id="PF00856"/>
    </source>
</evidence>
<dbReference type="Proteomes" id="UP000716291">
    <property type="component" value="Unassembled WGS sequence"/>
</dbReference>
<protein>
    <recommendedName>
        <fullName evidence="1">SET domain-containing protein</fullName>
    </recommendedName>
</protein>